<dbReference type="Proteomes" id="UP001396334">
    <property type="component" value="Unassembled WGS sequence"/>
</dbReference>
<reference evidence="1 2" key="1">
    <citation type="journal article" date="2024" name="G3 (Bethesda)">
        <title>Genome assembly of Hibiscus sabdariffa L. provides insights into metabolisms of medicinal natural products.</title>
        <authorList>
            <person name="Kim T."/>
        </authorList>
    </citation>
    <scope>NUCLEOTIDE SEQUENCE [LARGE SCALE GENOMIC DNA]</scope>
    <source>
        <strain evidence="1">TK-2024</strain>
        <tissue evidence="1">Old leaves</tissue>
    </source>
</reference>
<proteinExistence type="predicted"/>
<gene>
    <name evidence="1" type="ORF">V6N11_068854</name>
</gene>
<organism evidence="1 2">
    <name type="scientific">Hibiscus sabdariffa</name>
    <name type="common">roselle</name>
    <dbReference type="NCBI Taxonomy" id="183260"/>
    <lineage>
        <taxon>Eukaryota</taxon>
        <taxon>Viridiplantae</taxon>
        <taxon>Streptophyta</taxon>
        <taxon>Embryophyta</taxon>
        <taxon>Tracheophyta</taxon>
        <taxon>Spermatophyta</taxon>
        <taxon>Magnoliopsida</taxon>
        <taxon>eudicotyledons</taxon>
        <taxon>Gunneridae</taxon>
        <taxon>Pentapetalae</taxon>
        <taxon>rosids</taxon>
        <taxon>malvids</taxon>
        <taxon>Malvales</taxon>
        <taxon>Malvaceae</taxon>
        <taxon>Malvoideae</taxon>
        <taxon>Hibiscus</taxon>
    </lineage>
</organism>
<evidence type="ECO:0000313" key="1">
    <source>
        <dbReference type="EMBL" id="KAK8985606.1"/>
    </source>
</evidence>
<comment type="caution">
    <text evidence="1">The sequence shown here is derived from an EMBL/GenBank/DDBJ whole genome shotgun (WGS) entry which is preliminary data.</text>
</comment>
<dbReference type="EMBL" id="JBBPBN010000069">
    <property type="protein sequence ID" value="KAK8985606.1"/>
    <property type="molecule type" value="Genomic_DNA"/>
</dbReference>
<protein>
    <submittedName>
        <fullName evidence="1">Uncharacterized protein</fullName>
    </submittedName>
</protein>
<evidence type="ECO:0000313" key="2">
    <source>
        <dbReference type="Proteomes" id="UP001396334"/>
    </source>
</evidence>
<sequence>MASNSKTTAEYITVATTYETPPEASVDTQQPPKGKKVDKKKKRCLCMCFSNMQFENEEEKEKTMTFLKSEEIKLAMVMCCSNFQVGPNVTKVPTTPTK</sequence>
<name>A0ABR2PBG0_9ROSI</name>
<accession>A0ABR2PBG0</accession>
<keyword evidence="2" id="KW-1185">Reference proteome</keyword>